<feature type="transmembrane region" description="Helical" evidence="2">
    <location>
        <begin position="90"/>
        <end position="108"/>
    </location>
</feature>
<feature type="transmembrane region" description="Helical" evidence="2">
    <location>
        <begin position="7"/>
        <end position="25"/>
    </location>
</feature>
<dbReference type="RefSeq" id="WP_310271923.1">
    <property type="nucleotide sequence ID" value="NZ_JAVDXW010000001.1"/>
</dbReference>
<feature type="region of interest" description="Disordered" evidence="1">
    <location>
        <begin position="148"/>
        <end position="167"/>
    </location>
</feature>
<dbReference type="EMBL" id="JAVDXW010000001">
    <property type="protein sequence ID" value="MDR7301438.1"/>
    <property type="molecule type" value="Genomic_DNA"/>
</dbReference>
<accession>A0AAE4CP83</accession>
<dbReference type="Proteomes" id="UP001180845">
    <property type="component" value="Unassembled WGS sequence"/>
</dbReference>
<gene>
    <name evidence="3" type="ORF">JOF55_001619</name>
</gene>
<evidence type="ECO:0000313" key="3">
    <source>
        <dbReference type="EMBL" id="MDR7301438.1"/>
    </source>
</evidence>
<sequence length="191" mass="20588">MKPSHAVVGGWAAGNLVLALILLFAFRPEGFLEQLLYIWSSALVAGFGVVVLLVTRSGRVGVQQRQPRRATAGVFAALGIAVGLTGFAYGWWLSVIAFYPLVLAVWLLRGERLHRRARPWPAALGDTEPAGPPRFVHQGASLGATTSVPAEHAAHGPPRPPPPRPSHRLRKAALLIAGARAAGKMLRRRRR</sequence>
<keyword evidence="2" id="KW-0472">Membrane</keyword>
<name>A0AAE4CP83_9ACTN</name>
<evidence type="ECO:0000313" key="4">
    <source>
        <dbReference type="Proteomes" id="UP001180845"/>
    </source>
</evidence>
<dbReference type="AlphaFoldDB" id="A0AAE4CP83"/>
<evidence type="ECO:0000256" key="1">
    <source>
        <dbReference type="SAM" id="MobiDB-lite"/>
    </source>
</evidence>
<evidence type="ECO:0000256" key="2">
    <source>
        <dbReference type="SAM" id="Phobius"/>
    </source>
</evidence>
<organism evidence="3 4">
    <name type="scientific">Haloactinomyces albus</name>
    <dbReference type="NCBI Taxonomy" id="1352928"/>
    <lineage>
        <taxon>Bacteria</taxon>
        <taxon>Bacillati</taxon>
        <taxon>Actinomycetota</taxon>
        <taxon>Actinomycetes</taxon>
        <taxon>Actinopolysporales</taxon>
        <taxon>Actinopolysporaceae</taxon>
        <taxon>Haloactinomyces</taxon>
    </lineage>
</organism>
<keyword evidence="2" id="KW-0812">Transmembrane</keyword>
<proteinExistence type="predicted"/>
<comment type="caution">
    <text evidence="3">The sequence shown here is derived from an EMBL/GenBank/DDBJ whole genome shotgun (WGS) entry which is preliminary data.</text>
</comment>
<protein>
    <submittedName>
        <fullName evidence="3">Uncharacterized protein</fullName>
    </submittedName>
</protein>
<keyword evidence="4" id="KW-1185">Reference proteome</keyword>
<reference evidence="3" key="1">
    <citation type="submission" date="2023-07" db="EMBL/GenBank/DDBJ databases">
        <title>Sequencing the genomes of 1000 actinobacteria strains.</title>
        <authorList>
            <person name="Klenk H.-P."/>
        </authorList>
    </citation>
    <scope>NUCLEOTIDE SEQUENCE</scope>
    <source>
        <strain evidence="3">DSM 45977</strain>
    </source>
</reference>
<keyword evidence="2" id="KW-1133">Transmembrane helix</keyword>
<feature type="transmembrane region" description="Helical" evidence="2">
    <location>
        <begin position="67"/>
        <end position="84"/>
    </location>
</feature>
<feature type="transmembrane region" description="Helical" evidence="2">
    <location>
        <begin position="37"/>
        <end position="55"/>
    </location>
</feature>